<name>A0A0F9T2C7_9ZZZZ</name>
<dbReference type="AlphaFoldDB" id="A0A0F9T2C7"/>
<sequence length="154" mass="17400">MADEPTVKLLLKKPMIGLDGKEMKQPTKLRQLDKYLDMNDKEYAESVKDMSTKAILNLCPANTVGDGIKTILANCIKSKNNEDAAKLFVYISKINNICETTKAEWSVTKDELKKFMDLLETATDNISVVINGQIHNTLEEYYAEIVRLNSNPKK</sequence>
<comment type="caution">
    <text evidence="1">The sequence shown here is derived from an EMBL/GenBank/DDBJ whole genome shotgun (WGS) entry which is preliminary data.</text>
</comment>
<evidence type="ECO:0000313" key="1">
    <source>
        <dbReference type="EMBL" id="KKN75475.1"/>
    </source>
</evidence>
<accession>A0A0F9T2C7</accession>
<organism evidence="1">
    <name type="scientific">marine sediment metagenome</name>
    <dbReference type="NCBI Taxonomy" id="412755"/>
    <lineage>
        <taxon>unclassified sequences</taxon>
        <taxon>metagenomes</taxon>
        <taxon>ecological metagenomes</taxon>
    </lineage>
</organism>
<proteinExistence type="predicted"/>
<reference evidence="1" key="1">
    <citation type="journal article" date="2015" name="Nature">
        <title>Complex archaea that bridge the gap between prokaryotes and eukaryotes.</title>
        <authorList>
            <person name="Spang A."/>
            <person name="Saw J.H."/>
            <person name="Jorgensen S.L."/>
            <person name="Zaremba-Niedzwiedzka K."/>
            <person name="Martijn J."/>
            <person name="Lind A.E."/>
            <person name="van Eijk R."/>
            <person name="Schleper C."/>
            <person name="Guy L."/>
            <person name="Ettema T.J."/>
        </authorList>
    </citation>
    <scope>NUCLEOTIDE SEQUENCE</scope>
</reference>
<dbReference type="EMBL" id="LAZR01000310">
    <property type="protein sequence ID" value="KKN75475.1"/>
    <property type="molecule type" value="Genomic_DNA"/>
</dbReference>
<gene>
    <name evidence="1" type="ORF">LCGC14_0380960</name>
</gene>
<protein>
    <submittedName>
        <fullName evidence="1">Uncharacterized protein</fullName>
    </submittedName>
</protein>